<gene>
    <name evidence="13" type="ORF">C9374_001199</name>
</gene>
<proteinExistence type="predicted"/>
<reference evidence="13 14" key="1">
    <citation type="journal article" date="2018" name="BMC Genomics">
        <title>The genome of Naegleria lovaniensis, the basis for a comparative approach to unravel pathogenicity factors of the human pathogenic amoeba N. fowleri.</title>
        <authorList>
            <person name="Liechti N."/>
            <person name="Schurch N."/>
            <person name="Bruggmann R."/>
            <person name="Wittwer M."/>
        </authorList>
    </citation>
    <scope>NUCLEOTIDE SEQUENCE [LARGE SCALE GENOMIC DNA]</scope>
    <source>
        <strain evidence="13 14">ATCC 30569</strain>
    </source>
</reference>
<feature type="domain" description="Endonuclease/exonuclease/phosphatase" evidence="12">
    <location>
        <begin position="100"/>
        <end position="372"/>
    </location>
</feature>
<dbReference type="RefSeq" id="XP_044551597.1">
    <property type="nucleotide sequence ID" value="XM_044687704.1"/>
</dbReference>
<evidence type="ECO:0000256" key="5">
    <source>
        <dbReference type="ARBA" id="ARBA00022723"/>
    </source>
</evidence>
<accession>A0AA88GRM9</accession>
<evidence type="ECO:0000256" key="6">
    <source>
        <dbReference type="ARBA" id="ARBA00022763"/>
    </source>
</evidence>
<dbReference type="GeneID" id="68093655"/>
<dbReference type="Proteomes" id="UP000816034">
    <property type="component" value="Unassembled WGS sequence"/>
</dbReference>
<dbReference type="SUPFAM" id="SSF56219">
    <property type="entry name" value="DNase I-like"/>
    <property type="match status" value="1"/>
</dbReference>
<evidence type="ECO:0000313" key="14">
    <source>
        <dbReference type="Proteomes" id="UP000816034"/>
    </source>
</evidence>
<evidence type="ECO:0000259" key="12">
    <source>
        <dbReference type="Pfam" id="PF03372"/>
    </source>
</evidence>
<keyword evidence="8" id="KW-0460">Magnesium</keyword>
<keyword evidence="6" id="KW-0227">DNA damage</keyword>
<comment type="caution">
    <text evidence="13">The sequence shown here is derived from an EMBL/GenBank/DDBJ whole genome shotgun (WGS) entry which is preliminary data.</text>
</comment>
<dbReference type="InterPro" id="IPR005135">
    <property type="entry name" value="Endo/exonuclease/phosphatase"/>
</dbReference>
<evidence type="ECO:0000313" key="13">
    <source>
        <dbReference type="EMBL" id="KAG2387605.1"/>
    </source>
</evidence>
<protein>
    <recommendedName>
        <fullName evidence="12">Endonuclease/exonuclease/phosphatase domain-containing protein</fullName>
    </recommendedName>
</protein>
<comment type="cofactor">
    <cofactor evidence="2">
        <name>Mg(2+)</name>
        <dbReference type="ChEBI" id="CHEBI:18420"/>
    </cofactor>
</comment>
<keyword evidence="14" id="KW-1185">Reference proteome</keyword>
<comment type="cofactor">
    <cofactor evidence="1">
        <name>Mn(2+)</name>
        <dbReference type="ChEBI" id="CHEBI:29035"/>
    </cofactor>
</comment>
<dbReference type="EMBL" id="PYSW02000012">
    <property type="protein sequence ID" value="KAG2387605.1"/>
    <property type="molecule type" value="Genomic_DNA"/>
</dbReference>
<comment type="subcellular location">
    <subcellularLocation>
        <location evidence="3">Nucleus</location>
        <location evidence="3">PML body</location>
    </subcellularLocation>
</comment>
<dbReference type="GO" id="GO:0006302">
    <property type="term" value="P:double-strand break repair"/>
    <property type="evidence" value="ECO:0007669"/>
    <property type="project" value="TreeGrafter"/>
</dbReference>
<organism evidence="13 14">
    <name type="scientific">Naegleria lovaniensis</name>
    <name type="common">Amoeba</name>
    <dbReference type="NCBI Taxonomy" id="51637"/>
    <lineage>
        <taxon>Eukaryota</taxon>
        <taxon>Discoba</taxon>
        <taxon>Heterolobosea</taxon>
        <taxon>Tetramitia</taxon>
        <taxon>Eutetramitia</taxon>
        <taxon>Vahlkampfiidae</taxon>
        <taxon>Naegleria</taxon>
    </lineage>
</organism>
<dbReference type="Gene3D" id="3.60.10.10">
    <property type="entry name" value="Endonuclease/exonuclease/phosphatase"/>
    <property type="match status" value="1"/>
</dbReference>
<evidence type="ECO:0000256" key="1">
    <source>
        <dbReference type="ARBA" id="ARBA00001936"/>
    </source>
</evidence>
<keyword evidence="9" id="KW-0234">DNA repair</keyword>
<dbReference type="GO" id="GO:0046872">
    <property type="term" value="F:metal ion binding"/>
    <property type="evidence" value="ECO:0007669"/>
    <property type="project" value="UniProtKB-KW"/>
</dbReference>
<dbReference type="AlphaFoldDB" id="A0AA88GRM9"/>
<keyword evidence="5" id="KW-0479">Metal-binding</keyword>
<evidence type="ECO:0000256" key="10">
    <source>
        <dbReference type="ARBA" id="ARBA00023242"/>
    </source>
</evidence>
<name>A0AA88GRM9_NAELO</name>
<dbReference type="Pfam" id="PF03372">
    <property type="entry name" value="Exo_endo_phos"/>
    <property type="match status" value="1"/>
</dbReference>
<dbReference type="InterPro" id="IPR036691">
    <property type="entry name" value="Endo/exonu/phosph_ase_sf"/>
</dbReference>
<keyword evidence="4" id="KW-0540">Nuclease</keyword>
<dbReference type="GO" id="GO:0005737">
    <property type="term" value="C:cytoplasm"/>
    <property type="evidence" value="ECO:0007669"/>
    <property type="project" value="TreeGrafter"/>
</dbReference>
<evidence type="ECO:0000256" key="11">
    <source>
        <dbReference type="SAM" id="MobiDB-lite"/>
    </source>
</evidence>
<dbReference type="GO" id="GO:0004518">
    <property type="term" value="F:nuclease activity"/>
    <property type="evidence" value="ECO:0007669"/>
    <property type="project" value="UniProtKB-KW"/>
</dbReference>
<evidence type="ECO:0000256" key="2">
    <source>
        <dbReference type="ARBA" id="ARBA00001946"/>
    </source>
</evidence>
<evidence type="ECO:0000256" key="9">
    <source>
        <dbReference type="ARBA" id="ARBA00023204"/>
    </source>
</evidence>
<keyword evidence="7" id="KW-0378">Hydrolase</keyword>
<evidence type="ECO:0000256" key="3">
    <source>
        <dbReference type="ARBA" id="ARBA00004322"/>
    </source>
</evidence>
<dbReference type="PANTHER" id="PTHR15822">
    <property type="entry name" value="TRAF AND TNF RECEPTOR-ASSOCIATED PROTEIN"/>
    <property type="match status" value="1"/>
</dbReference>
<dbReference type="GO" id="GO:0003697">
    <property type="term" value="F:single-stranded DNA binding"/>
    <property type="evidence" value="ECO:0007669"/>
    <property type="project" value="TreeGrafter"/>
</dbReference>
<dbReference type="GO" id="GO:0070260">
    <property type="term" value="F:5'-tyrosyl-DNA phosphodiesterase activity"/>
    <property type="evidence" value="ECO:0007669"/>
    <property type="project" value="TreeGrafter"/>
</dbReference>
<sequence>MGKRQGLRKVVFFERDDSLESNNSHDTASSSEGRNAPPTHKLGWKERKWYDHFKNGDDAVSESIVGGSDLSLFQFNILHDDLNSEIYEKIYTKIRFDYILHTLLPTINADVICLNEVGNHFLKRLLDECSHTWMKELKYNFISHMDRERFEILNPHLSNKKSKSIDEATQMTVEKGGFVCLIISKIPFVQSHNYYYQNDLVYSRRPATMVTLANNIIIMNVHLKAYKECHPIRKKQLKCIYALFRVPRVAFKSHENSESAASQAILSNENRFTYHYSIENVLTTSKQYDEKKEFLENFPHVKSVILCGDLNFNHDFEEHNISDYGMEDVYAKLHPDLVGKEESYTFDYMKNPIVNLYSETSRGRCRYDRILLFNRPTTLTKNQDHHSTLIGGDDGGGALHAYQCEILENKAFKDNIFASDHYALLTKFTTSNVSNGQAQQRQDVIDA</sequence>
<evidence type="ECO:0000256" key="4">
    <source>
        <dbReference type="ARBA" id="ARBA00022722"/>
    </source>
</evidence>
<dbReference type="InterPro" id="IPR051547">
    <property type="entry name" value="TDP2-like"/>
</dbReference>
<evidence type="ECO:0000256" key="8">
    <source>
        <dbReference type="ARBA" id="ARBA00022842"/>
    </source>
</evidence>
<feature type="compositionally biased region" description="Polar residues" evidence="11">
    <location>
        <begin position="20"/>
        <end position="33"/>
    </location>
</feature>
<keyword evidence="10" id="KW-0539">Nucleus</keyword>
<evidence type="ECO:0000256" key="7">
    <source>
        <dbReference type="ARBA" id="ARBA00022801"/>
    </source>
</evidence>
<feature type="region of interest" description="Disordered" evidence="11">
    <location>
        <begin position="18"/>
        <end position="40"/>
    </location>
</feature>
<dbReference type="PANTHER" id="PTHR15822:SF4">
    <property type="entry name" value="TYROSYL-DNA PHOSPHODIESTERASE 2"/>
    <property type="match status" value="1"/>
</dbReference>